<dbReference type="GO" id="GO:0005576">
    <property type="term" value="C:extracellular region"/>
    <property type="evidence" value="ECO:0007669"/>
    <property type="project" value="UniProtKB-SubCell"/>
</dbReference>
<dbReference type="Gene3D" id="2.20.80.10">
    <property type="entry name" value="Lipovitellin-phosvitin complex, chain A, domain 4"/>
    <property type="match status" value="1"/>
</dbReference>
<keyword evidence="8" id="KW-0175">Coiled coil</keyword>
<feature type="compositionally biased region" description="Acidic residues" evidence="9">
    <location>
        <begin position="1549"/>
        <end position="1562"/>
    </location>
</feature>
<proteinExistence type="predicted"/>
<evidence type="ECO:0000313" key="13">
    <source>
        <dbReference type="EMBL" id="GMR63099.1"/>
    </source>
</evidence>
<dbReference type="SUPFAM" id="SSF48431">
    <property type="entry name" value="Lipovitellin-phosvitin complex, superhelical domain"/>
    <property type="match status" value="1"/>
</dbReference>
<dbReference type="PANTHER" id="PTHR23345:SF15">
    <property type="entry name" value="VITELLOGENIN 1-RELATED"/>
    <property type="match status" value="1"/>
</dbReference>
<sequence length="1671" mass="194334">VMRFLVALGLLAAAFASQNWETRPEKIYDQVFKSGKQYNFKFDGQIASGLPLPSSSNSASRIESLLSLNFESDRHVLFKINKIRVGSAQRELVESREVQPFELFEEIELTEEQKENFLLPVRFRYENGLISEIEFDREEPTWSANMKRAILNMIQLNLSKKSRTDSEDKSLLMRDSYEKEWEEKEWEEKIFFSTQEKTLEGDCETSYTVVPTGEEKRLHVSKSINFEKCKKRVDIRYNLRFGEACPSCENKFNREEANTQSSTVVEFELNGTPEEHLIREVRLRSQYVFTPVSGEEQLMATVVSNKLTLLSLEEGIKIRGPKSEKKEEIVYSTEWEERLEKFRMTGEESLIKNSPYHWMNKKMELAEKTIETIRHHLEKSKKDESLKSETVHEMARLIEILRVMTTREVEKLEKMIEKKEEKLSALFYDALAQAGTYPCIYRLIEGITARRLSTVQTVTSLKMLFNTKYPSDKMVHDLLRFAREDFARTPVVRQSLWLSIGAVMNGVCGENTEKFAVEMKKEEMCPRELKEKYVREMETLLEKADSHYEKILALKVFANAGIDLAVYPIEKIIKDRKEQESVRLTAIESLRKLTRVMHRKIQSILLPLYKKTSESVEIRVAAFHHLMHTQPSREIIDQITLHLNKEPSTRMHSYVLSALKSFASSEIPCEKDLARDIEQSLKFVRLQSSRLDSRTSRASYYSHEYLSGSDLIWSHLASNESTIPSEISASLTTLFGGEWYSHMAEIGFSQENIHVLISKLYKVVKENEDSIEEIMVRGKRSSEMRPLESLKALMKKMGIQERRSNSAHSAAVVYMRLRDMDYVFVPLEEKILVDAFKMLLKTGASDLASLEKVLARGYSVSGLVGSFVYEKTRVIPTTIGMPLDITWKMPTIVSVEGEVRASVEERSLSVSLRPKLATTHVVQCETRSPIFSQGVKLVHSLNLLTPIEADLKMETTSRSVFSLNFRLPEETDSMRVMRVQTRPVTYIRLENNKEKYANAVEKTTYLQREPREEINSFYGEKALGVRFAVRGNIHRNLVEKIENGVTPIFVGENDLEVRMEKTETTPREYTIRLSVDSIDKKEKMTEDIELDSFYPSEHSHFSVHDDVTVEKSRRSEFSEYLRALSSKPVFTHRLHMTLETRGSSVERRATGELRTMCDESLSYCKWTASVSRSPLLKGEDRDWELVSTLQTLLPSRMVSVKEMKGQKHREILAKLNTKWGSDEKKTVTLRVQMDQSPEYIKYVERLVEKKQIDSVEKATRLNQLKISADYRLNEESLVQFSRLSTLIKGLYPVSCEIETRDETERSPKEGRLLAKLTVEPQTWRYANFSMETPRERLRLSSIRLPFRPTWFTLEKKAPMLRSFSPVCEVSDSRMQTFDEIIYRAPLTTCYSVLAKDCSEEPKFAVLVKKNSKNGEEKKLKMITRENTIEIEMNKYEMEVSVDGKIVKEKKMEEYGLEKRGDVVIFENEDIFVKFDGYETKIKLNELYKAKQCGLCGHFDGEKKGEFRKADDEETEDLEEFHRSFLLKSDECEMDEERIKEKKNYKKFEDQEDSEEWKEDENESEKKEKKEKKEYNFEKEDDESVDPIEKTRVIEYSNRVCFSKTPVPECPKKTIEKEEETKKVGVHFTCLDRSSSEARRLLRESHREILSIDDFPNSFVESVSVPKYCVVY</sequence>
<dbReference type="SMART" id="SM00638">
    <property type="entry name" value="LPD_N"/>
    <property type="match status" value="1"/>
</dbReference>
<comment type="caution">
    <text evidence="13">The sequence shown here is derived from an EMBL/GenBank/DDBJ whole genome shotgun (WGS) entry which is preliminary data.</text>
</comment>
<gene>
    <name evidence="13" type="ORF">PMAYCL1PPCAC_33294</name>
</gene>
<evidence type="ECO:0000259" key="12">
    <source>
        <dbReference type="PROSITE" id="PS51233"/>
    </source>
</evidence>
<comment type="subcellular location">
    <subcellularLocation>
        <location evidence="1">Secreted</location>
    </subcellularLocation>
</comment>
<feature type="coiled-coil region" evidence="8">
    <location>
        <begin position="363"/>
        <end position="429"/>
    </location>
</feature>
<keyword evidence="5 7" id="KW-1015">Disulfide bond</keyword>
<comment type="caution">
    <text evidence="7">Lacks conserved residue(s) required for the propagation of feature annotation.</text>
</comment>
<dbReference type="InterPro" id="IPR011030">
    <property type="entry name" value="Lipovitellin_superhlx_dom"/>
</dbReference>
<dbReference type="Pfam" id="PF01347">
    <property type="entry name" value="Vitellogenin_N"/>
    <property type="match status" value="1"/>
</dbReference>
<dbReference type="InterPro" id="IPR015255">
    <property type="entry name" value="Vitellinogen_open_b-sht"/>
</dbReference>
<evidence type="ECO:0000256" key="5">
    <source>
        <dbReference type="ARBA" id="ARBA00023157"/>
    </source>
</evidence>
<feature type="chain" id="PRO_5042853570" evidence="10">
    <location>
        <begin position="17"/>
        <end position="1671"/>
    </location>
</feature>
<keyword evidence="2" id="KW-0964">Secreted</keyword>
<feature type="domain" description="Vitellogenin" evidence="11">
    <location>
        <begin position="32"/>
        <end position="727"/>
    </location>
</feature>
<feature type="region of interest" description="Disordered" evidence="9">
    <location>
        <begin position="1549"/>
        <end position="1580"/>
    </location>
</feature>
<dbReference type="Gene3D" id="2.30.230.10">
    <property type="entry name" value="Lipovitellin, beta-sheet shell regions, chain A"/>
    <property type="match status" value="1"/>
</dbReference>
<dbReference type="EMBL" id="BTRK01000006">
    <property type="protein sequence ID" value="GMR63099.1"/>
    <property type="molecule type" value="Genomic_DNA"/>
</dbReference>
<dbReference type="SMART" id="SM00216">
    <property type="entry name" value="VWD"/>
    <property type="match status" value="1"/>
</dbReference>
<evidence type="ECO:0000256" key="10">
    <source>
        <dbReference type="SAM" id="SignalP"/>
    </source>
</evidence>
<keyword evidence="6" id="KW-0325">Glycoprotein</keyword>
<feature type="compositionally biased region" description="Basic and acidic residues" evidence="9">
    <location>
        <begin position="1563"/>
        <end position="1577"/>
    </location>
</feature>
<reference evidence="14" key="1">
    <citation type="submission" date="2022-10" db="EMBL/GenBank/DDBJ databases">
        <title>Genome assembly of Pristionchus species.</title>
        <authorList>
            <person name="Yoshida K."/>
            <person name="Sommer R.J."/>
        </authorList>
    </citation>
    <scope>NUCLEOTIDE SEQUENCE [LARGE SCALE GENOMIC DNA]</scope>
    <source>
        <strain evidence="14">RS5460</strain>
    </source>
</reference>
<accession>A0AAN5DIT1</accession>
<evidence type="ECO:0000256" key="4">
    <source>
        <dbReference type="ARBA" id="ARBA00022761"/>
    </source>
</evidence>
<evidence type="ECO:0000313" key="14">
    <source>
        <dbReference type="Proteomes" id="UP001328107"/>
    </source>
</evidence>
<dbReference type="InterPro" id="IPR015816">
    <property type="entry name" value="Vitellinogen_b-sht_N"/>
</dbReference>
<evidence type="ECO:0000259" key="11">
    <source>
        <dbReference type="PROSITE" id="PS51211"/>
    </source>
</evidence>
<dbReference type="Pfam" id="PF09172">
    <property type="entry name" value="Vit_open_b-sht"/>
    <property type="match status" value="1"/>
</dbReference>
<keyword evidence="14" id="KW-1185">Reference proteome</keyword>
<keyword evidence="3 10" id="KW-0732">Signal</keyword>
<feature type="non-terminal residue" evidence="13">
    <location>
        <position position="1"/>
    </location>
</feature>
<dbReference type="Proteomes" id="UP001328107">
    <property type="component" value="Unassembled WGS sequence"/>
</dbReference>
<dbReference type="GO" id="GO:0045735">
    <property type="term" value="F:nutrient reservoir activity"/>
    <property type="evidence" value="ECO:0007669"/>
    <property type="project" value="UniProtKB-KW"/>
</dbReference>
<feature type="signal peptide" evidence="10">
    <location>
        <begin position="1"/>
        <end position="16"/>
    </location>
</feature>
<dbReference type="FunFam" id="1.25.10.20:FF:000003">
    <property type="entry name" value="Vitellogenin C"/>
    <property type="match status" value="1"/>
</dbReference>
<organism evidence="13 14">
    <name type="scientific">Pristionchus mayeri</name>
    <dbReference type="NCBI Taxonomy" id="1317129"/>
    <lineage>
        <taxon>Eukaryota</taxon>
        <taxon>Metazoa</taxon>
        <taxon>Ecdysozoa</taxon>
        <taxon>Nematoda</taxon>
        <taxon>Chromadorea</taxon>
        <taxon>Rhabditida</taxon>
        <taxon>Rhabditina</taxon>
        <taxon>Diplogasteromorpha</taxon>
        <taxon>Diplogasteroidea</taxon>
        <taxon>Neodiplogasteridae</taxon>
        <taxon>Pristionchus</taxon>
    </lineage>
</organism>
<dbReference type="InterPro" id="IPR001747">
    <property type="entry name" value="Vitellogenin_N"/>
</dbReference>
<evidence type="ECO:0000256" key="9">
    <source>
        <dbReference type="SAM" id="MobiDB-lite"/>
    </source>
</evidence>
<protein>
    <submittedName>
        <fullName evidence="13">Uncharacterized protein</fullName>
    </submittedName>
</protein>
<feature type="disulfide bond" evidence="7">
    <location>
        <begin position="203"/>
        <end position="229"/>
    </location>
</feature>
<evidence type="ECO:0000256" key="7">
    <source>
        <dbReference type="PROSITE-ProRule" id="PRU00557"/>
    </source>
</evidence>
<dbReference type="InterPro" id="IPR015819">
    <property type="entry name" value="Lipid_transp_b-sht_shell"/>
</dbReference>
<dbReference type="GO" id="GO:0005319">
    <property type="term" value="F:lipid transporter activity"/>
    <property type="evidence" value="ECO:0007669"/>
    <property type="project" value="InterPro"/>
</dbReference>
<feature type="disulfide bond" evidence="7">
    <location>
        <begin position="245"/>
        <end position="248"/>
    </location>
</feature>
<dbReference type="PROSITE" id="PS51233">
    <property type="entry name" value="VWFD"/>
    <property type="match status" value="1"/>
</dbReference>
<dbReference type="InterPro" id="IPR001846">
    <property type="entry name" value="VWF_type-D"/>
</dbReference>
<evidence type="ECO:0000256" key="1">
    <source>
        <dbReference type="ARBA" id="ARBA00004613"/>
    </source>
</evidence>
<evidence type="ECO:0000256" key="8">
    <source>
        <dbReference type="SAM" id="Coils"/>
    </source>
</evidence>
<dbReference type="SUPFAM" id="SSF56968">
    <property type="entry name" value="Lipovitellin-phosvitin complex, beta-sheet shell regions"/>
    <property type="match status" value="2"/>
</dbReference>
<dbReference type="PANTHER" id="PTHR23345">
    <property type="entry name" value="VITELLOGENIN-RELATED"/>
    <property type="match status" value="1"/>
</dbReference>
<evidence type="ECO:0000256" key="2">
    <source>
        <dbReference type="ARBA" id="ARBA00022525"/>
    </source>
</evidence>
<feature type="domain" description="VWFD" evidence="12">
    <location>
        <begin position="1365"/>
        <end position="1532"/>
    </location>
</feature>
<dbReference type="InterPro" id="IPR050733">
    <property type="entry name" value="Vitellogenin/Apolipophorin"/>
</dbReference>
<evidence type="ECO:0000256" key="6">
    <source>
        <dbReference type="ARBA" id="ARBA00023180"/>
    </source>
</evidence>
<dbReference type="SMART" id="SM01169">
    <property type="entry name" value="DUF1943"/>
    <property type="match status" value="1"/>
</dbReference>
<evidence type="ECO:0000256" key="3">
    <source>
        <dbReference type="ARBA" id="ARBA00022729"/>
    </source>
</evidence>
<dbReference type="PROSITE" id="PS51211">
    <property type="entry name" value="VITELLOGENIN"/>
    <property type="match status" value="1"/>
</dbReference>
<keyword evidence="4" id="KW-0758">Storage protein</keyword>
<dbReference type="Pfam" id="PF00094">
    <property type="entry name" value="VWD"/>
    <property type="match status" value="1"/>
</dbReference>
<dbReference type="Gene3D" id="1.25.10.20">
    <property type="entry name" value="Vitellinogen, superhelical"/>
    <property type="match status" value="1"/>
</dbReference>
<name>A0AAN5DIT1_9BILA</name>